<comment type="subcellular location">
    <subcellularLocation>
        <location evidence="1">Nucleus</location>
    </subcellularLocation>
</comment>
<keyword evidence="3" id="KW-0238">DNA-binding</keyword>
<evidence type="ECO:0000313" key="7">
    <source>
        <dbReference type="EMBL" id="CAL0327649.1"/>
    </source>
</evidence>
<evidence type="ECO:0000256" key="1">
    <source>
        <dbReference type="ARBA" id="ARBA00004123"/>
    </source>
</evidence>
<keyword evidence="8" id="KW-1185">Reference proteome</keyword>
<dbReference type="AlphaFoldDB" id="A0AAV1Y0Z8"/>
<dbReference type="Proteomes" id="UP001497480">
    <property type="component" value="Unassembled WGS sequence"/>
</dbReference>
<evidence type="ECO:0000256" key="3">
    <source>
        <dbReference type="ARBA" id="ARBA00023125"/>
    </source>
</evidence>
<evidence type="ECO:0000259" key="6">
    <source>
        <dbReference type="PROSITE" id="PS50863"/>
    </source>
</evidence>
<dbReference type="EMBL" id="CAXHTB010000020">
    <property type="protein sequence ID" value="CAL0327649.1"/>
    <property type="molecule type" value="Genomic_DNA"/>
</dbReference>
<feature type="domain" description="TF-B3" evidence="6">
    <location>
        <begin position="31"/>
        <end position="126"/>
    </location>
</feature>
<evidence type="ECO:0000256" key="2">
    <source>
        <dbReference type="ARBA" id="ARBA00023015"/>
    </source>
</evidence>
<evidence type="ECO:0000256" key="5">
    <source>
        <dbReference type="ARBA" id="ARBA00023242"/>
    </source>
</evidence>
<keyword evidence="5" id="KW-0539">Nucleus</keyword>
<dbReference type="SUPFAM" id="SSF101936">
    <property type="entry name" value="DNA-binding pseudobarrel domain"/>
    <property type="match status" value="2"/>
</dbReference>
<reference evidence="7 8" key="1">
    <citation type="submission" date="2024-03" db="EMBL/GenBank/DDBJ databases">
        <authorList>
            <person name="Martinez-Hernandez J."/>
        </authorList>
    </citation>
    <scope>NUCLEOTIDE SEQUENCE [LARGE SCALE GENOMIC DNA]</scope>
</reference>
<organism evidence="7 8">
    <name type="scientific">Lupinus luteus</name>
    <name type="common">European yellow lupine</name>
    <dbReference type="NCBI Taxonomy" id="3873"/>
    <lineage>
        <taxon>Eukaryota</taxon>
        <taxon>Viridiplantae</taxon>
        <taxon>Streptophyta</taxon>
        <taxon>Embryophyta</taxon>
        <taxon>Tracheophyta</taxon>
        <taxon>Spermatophyta</taxon>
        <taxon>Magnoliopsida</taxon>
        <taxon>eudicotyledons</taxon>
        <taxon>Gunneridae</taxon>
        <taxon>Pentapetalae</taxon>
        <taxon>rosids</taxon>
        <taxon>fabids</taxon>
        <taxon>Fabales</taxon>
        <taxon>Fabaceae</taxon>
        <taxon>Papilionoideae</taxon>
        <taxon>50 kb inversion clade</taxon>
        <taxon>genistoids sensu lato</taxon>
        <taxon>core genistoids</taxon>
        <taxon>Genisteae</taxon>
        <taxon>Lupinus</taxon>
    </lineage>
</organism>
<evidence type="ECO:0000256" key="4">
    <source>
        <dbReference type="ARBA" id="ARBA00023163"/>
    </source>
</evidence>
<dbReference type="InterPro" id="IPR050655">
    <property type="entry name" value="Plant_B3_domain"/>
</dbReference>
<dbReference type="InterPro" id="IPR003340">
    <property type="entry name" value="B3_DNA-bd"/>
</dbReference>
<dbReference type="SMART" id="SM01019">
    <property type="entry name" value="B3"/>
    <property type="match status" value="1"/>
</dbReference>
<dbReference type="Pfam" id="PF02362">
    <property type="entry name" value="B3"/>
    <property type="match status" value="1"/>
</dbReference>
<proteinExistence type="predicted"/>
<keyword evidence="2" id="KW-0805">Transcription regulation</keyword>
<keyword evidence="4" id="KW-0804">Transcription</keyword>
<dbReference type="GO" id="GO:0003677">
    <property type="term" value="F:DNA binding"/>
    <property type="evidence" value="ECO:0007669"/>
    <property type="project" value="UniProtKB-KW"/>
</dbReference>
<gene>
    <name evidence="7" type="ORF">LLUT_LOCUS28709</name>
</gene>
<dbReference type="PANTHER" id="PTHR31920:SF145">
    <property type="entry name" value="B3 DOMAIN-CONTAINING PROTEIN REM20-LIKE ISOFORM X1"/>
    <property type="match status" value="1"/>
</dbReference>
<dbReference type="PANTHER" id="PTHR31920">
    <property type="entry name" value="B3 DOMAIN-CONTAINING"/>
    <property type="match status" value="1"/>
</dbReference>
<dbReference type="InterPro" id="IPR015300">
    <property type="entry name" value="DNA-bd_pseudobarrel_sf"/>
</dbReference>
<dbReference type="Gene3D" id="2.40.330.10">
    <property type="entry name" value="DNA-binding pseudobarrel domain"/>
    <property type="match status" value="1"/>
</dbReference>
<evidence type="ECO:0000313" key="8">
    <source>
        <dbReference type="Proteomes" id="UP001497480"/>
    </source>
</evidence>
<protein>
    <recommendedName>
        <fullName evidence="6">TF-B3 domain-containing protein</fullName>
    </recommendedName>
</protein>
<name>A0AAV1Y0Z8_LUPLU</name>
<dbReference type="CDD" id="cd10017">
    <property type="entry name" value="B3_DNA"/>
    <property type="match status" value="1"/>
</dbReference>
<accession>A0AAV1Y0Z8</accession>
<sequence>MGRNVGPVCSECTRKCRFLHGKGKSSLLLHTSFFKVMIGEDFSKYMYVPPKFYRTVPARDLVDKKIILEDSSGEQWKVTISFVGGSVAFKEGWSAFSIDHGLKIGYFLIFNYTSESHFDVLIYDESACNMLDFSKTISRKKRSTDRNDSSVKDGLLVRQGLKASVVSTDLPKMKRQHREVDLGGTQNNMEKISNYDNINATDQSVCIEDCGEDPCYMTSRGLVETERDAKTTMFDVLDCEILNNCGVNGTRKVATVDSNVSDVDHGSHACQNEAIICNKDPSYERILGKGAASDPSLELSGCNHSLGQKDNSAYDKNCTLKHKENNEKNSIIYNWKVRECQFAEGLESEQMVKSQKTYASQIGGFYNTNQIFGGIPNISDTIKNGEMSKWLKSELKGMAANLYNEEFLSAEGINPFLVYVCECNCLRLSTTRDSKDSHVDCRSYAYQNDAIMCNNDHLFEGKLRKGAASDPFKLTGRNHSLGPKDKSAYANKCNTKLEENRENISNMSSRKVREYQCAEGLDHMPKSIKKEIIDKITANMYMDELPTGETSERFKSELQDTTPFVYKDKLATGSSKVIKREPGQSLQPFNEDNESHFQTAATVSCVVPTDNDAFLELPAPLPLSNKRGIKMKRLVVYLRDRLMSLWPVFYHEQSNLYALTEGWSEYRKANTVLGVLGVDGSGGVEVTGLGALEEGLSAEMEGVSAGVANSGLGVVEEGLSAVMEGGLVGVRNSADVRVVRGAVLGARDGRVFVLGGSSMEGLDAVWSGVARQGSVLDGFRVGGLSQGAWWRGVGGDRVGDGPGWWRDRVGAGPGWWRRVLC</sequence>
<dbReference type="GO" id="GO:0005634">
    <property type="term" value="C:nucleus"/>
    <property type="evidence" value="ECO:0007669"/>
    <property type="project" value="UniProtKB-SubCell"/>
</dbReference>
<dbReference type="PROSITE" id="PS50863">
    <property type="entry name" value="B3"/>
    <property type="match status" value="1"/>
</dbReference>
<comment type="caution">
    <text evidence="7">The sequence shown here is derived from an EMBL/GenBank/DDBJ whole genome shotgun (WGS) entry which is preliminary data.</text>
</comment>